<comment type="function">
    <text evidence="2 9">Removes N-terminal dipeptides sequentially from polypeptides having unsubstituted N-termini provided that the penultimate residue is proline.</text>
</comment>
<dbReference type="PANTHER" id="PTHR43056:SF10">
    <property type="entry name" value="COCE_NOND FAMILY, PUTATIVE (AFU_ORTHOLOGUE AFUA_7G00600)-RELATED"/>
    <property type="match status" value="1"/>
</dbReference>
<dbReference type="PANTHER" id="PTHR43056">
    <property type="entry name" value="PEPTIDASE S9 PROLYL OLIGOPEPTIDASE"/>
    <property type="match status" value="1"/>
</dbReference>
<dbReference type="InterPro" id="IPR029058">
    <property type="entry name" value="AB_hydrolase_fold"/>
</dbReference>
<comment type="similarity">
    <text evidence="3 9">Belongs to the peptidase S15 family.</text>
</comment>
<evidence type="ECO:0000256" key="5">
    <source>
        <dbReference type="ARBA" id="ARBA00022438"/>
    </source>
</evidence>
<keyword evidence="6 9" id="KW-0645">Protease</keyword>
<dbReference type="InterPro" id="IPR036313">
    <property type="entry name" value="PepX_N_dom_sf"/>
</dbReference>
<sequence>MRYNQFSYIPTSPETAFNELLQLGFPISKEVSDKENLNRFLRHTALNYSDSDYPLSLLIASPSMDALSFFTSEEPLTEEIFFLLALQVLGFIPHVDFTDATEFLKTINFPISYDNIFQSLHQLLATRSKSGNTIIDQLVADGLVETDNDYHYFNGKALATFDTNDLIREVVYVEAPVDTDQDGQLDVIKVNIIRPKTQHRIPSIMTASPYHQGINEVANDLKLHAMEGEIAVKKTHQITVSPTHLQTEVNPSSDLPVSESQERFSHISSYTLNDYFLARGFANLYVSGVGTAGSTGFMTSGDYNQINSFKAVIDWLNGRAIAYTSHKRDYQVKADWANGLVATTGKSYLGTMSTGLATTGVEGLKVVIAESAISSWYDYYRENGLVCSPGGYPGEDLDVLTELTYSRNLLAGDHLHHNHSYQRLLKEQTQALDRNSGDYNQFWHDRNYLQHTDKIKCDVILTHGLQDWNVKPSQVYQLLENLPNTVLRHAFLHQGEHVYVNNWQSIDFRETMNALLCQKLLGQENGFTLPEIIWQDNTQSQTWKPLTYFGSSKARQMPLGQDLQLIDNYYPKDDFKRYSKDFNIFKTELVAGETNQVCVDMLLEDDLPINGQVHLHLRLKSSENKGILSAQLIDYGKKKRLSDKPAILSQGSLDNGKNFSREALKELPFKVSPYRVVTKGFLNLQNRHGLLTVDTVPSDEWMTIDLALQPSIYHLEKGDTLRLILYTTDFEHTIRDNSNYALTLDLSQSYLMLPIGHN</sequence>
<dbReference type="RefSeq" id="WP_054279112.1">
    <property type="nucleotide sequence ID" value="NZ_LHQM01000033.1"/>
</dbReference>
<dbReference type="SMART" id="SM00940">
    <property type="entry name" value="PepX_N"/>
    <property type="match status" value="1"/>
</dbReference>
<evidence type="ECO:0000256" key="7">
    <source>
        <dbReference type="ARBA" id="ARBA00022801"/>
    </source>
</evidence>
<keyword evidence="7 9" id="KW-0378">Hydrolase</keyword>
<feature type="active site" description="Charge relay system" evidence="9">
    <location>
        <position position="467"/>
    </location>
</feature>
<dbReference type="SUPFAM" id="SSF81761">
    <property type="entry name" value="X-Prolyl dipeptidyl aminopeptidase PepX, N-terminal domain"/>
    <property type="match status" value="1"/>
</dbReference>
<comment type="subunit">
    <text evidence="4 9">Homodimer.</text>
</comment>
<dbReference type="SUPFAM" id="SSF49785">
    <property type="entry name" value="Galactose-binding domain-like"/>
    <property type="match status" value="1"/>
</dbReference>
<gene>
    <name evidence="9" type="primary">pepX</name>
    <name evidence="12" type="ORF">AKK44_07160</name>
</gene>
<dbReference type="PRINTS" id="PR00923">
    <property type="entry name" value="LACTOPTASE"/>
</dbReference>
<feature type="active site" description="Charge relay system" evidence="9">
    <location>
        <position position="347"/>
    </location>
</feature>
<dbReference type="InterPro" id="IPR015251">
    <property type="entry name" value="PepX_N_dom"/>
</dbReference>
<feature type="domain" description="Xaa-Pro dipeptidyl-peptidase C-terminal" evidence="10">
    <location>
        <begin position="513"/>
        <end position="752"/>
    </location>
</feature>
<keyword evidence="8 9" id="KW-0720">Serine protease</keyword>
<dbReference type="GO" id="GO:0004177">
    <property type="term" value="F:aminopeptidase activity"/>
    <property type="evidence" value="ECO:0007669"/>
    <property type="project" value="UniProtKB-KW"/>
</dbReference>
<keyword evidence="13" id="KW-1185">Reference proteome</keyword>
<evidence type="ECO:0000256" key="1">
    <source>
        <dbReference type="ARBA" id="ARBA00000123"/>
    </source>
</evidence>
<dbReference type="Pfam" id="PF02129">
    <property type="entry name" value="Peptidase_S15"/>
    <property type="match status" value="1"/>
</dbReference>
<reference evidence="12 13" key="1">
    <citation type="submission" date="2015-08" db="EMBL/GenBank/DDBJ databases">
        <title>Genome sequence of Streptococcus phocae subsp. phocae ATCC 51973T isolated from liver specimen obtained from seal.</title>
        <authorList>
            <person name="Avendano-Herrera R."/>
        </authorList>
    </citation>
    <scope>NUCLEOTIDE SEQUENCE [LARGE SCALE GENOMIC DNA]</scope>
    <source>
        <strain evidence="12 13">ATCC 51973</strain>
    </source>
</reference>
<name>A0A0P6SI72_9STRE</name>
<comment type="subcellular location">
    <subcellularLocation>
        <location evidence="9">Cytoplasm</location>
    </subcellularLocation>
</comment>
<dbReference type="SMART" id="SM00939">
    <property type="entry name" value="PepX_C"/>
    <property type="match status" value="1"/>
</dbReference>
<evidence type="ECO:0000256" key="4">
    <source>
        <dbReference type="ARBA" id="ARBA00011738"/>
    </source>
</evidence>
<comment type="caution">
    <text evidence="12">The sequence shown here is derived from an EMBL/GenBank/DDBJ whole genome shotgun (WGS) entry which is preliminary data.</text>
</comment>
<organism evidence="12 13">
    <name type="scientific">Streptococcus phocae</name>
    <dbReference type="NCBI Taxonomy" id="119224"/>
    <lineage>
        <taxon>Bacteria</taxon>
        <taxon>Bacillati</taxon>
        <taxon>Bacillota</taxon>
        <taxon>Bacilli</taxon>
        <taxon>Lactobacillales</taxon>
        <taxon>Streptococcaceae</taxon>
        <taxon>Streptococcus</taxon>
    </lineage>
</organism>
<keyword evidence="9" id="KW-0963">Cytoplasm</keyword>
<dbReference type="Pfam" id="PF08530">
    <property type="entry name" value="PepX_C"/>
    <property type="match status" value="1"/>
</dbReference>
<proteinExistence type="inferred from homology"/>
<dbReference type="STRING" id="119224.AKK44_07160"/>
<dbReference type="HAMAP" id="MF_00698">
    <property type="entry name" value="Aminopeptidase_S15"/>
    <property type="match status" value="1"/>
</dbReference>
<dbReference type="GO" id="GO:0008236">
    <property type="term" value="F:serine-type peptidase activity"/>
    <property type="evidence" value="ECO:0007669"/>
    <property type="project" value="UniProtKB-KW"/>
</dbReference>
<feature type="domain" description="X-Prolyl dipeptidyl aminopeptidase PepX N-terminal" evidence="11">
    <location>
        <begin position="1"/>
        <end position="143"/>
    </location>
</feature>
<dbReference type="Gene3D" id="3.40.50.1820">
    <property type="entry name" value="alpha/beta hydrolase"/>
    <property type="match status" value="1"/>
</dbReference>
<keyword evidence="5 9" id="KW-0031">Aminopeptidase</keyword>
<dbReference type="PATRIC" id="fig|119224.3.peg.1173"/>
<dbReference type="InterPro" id="IPR008252">
    <property type="entry name" value="Pept_S15_Xpro"/>
</dbReference>
<comment type="catalytic activity">
    <reaction evidence="1 9">
        <text>Hydrolyzes Xaa-Pro-|- bonds to release unblocked, N-terminal dipeptides from substrates including Ala-Pro-|-p-nitroanilide and (sequentially) Tyr-Pro-|-Phe-Pro-|-Gly-Pro-|-Ile.</text>
        <dbReference type="EC" id="3.4.14.11"/>
    </reaction>
</comment>
<dbReference type="EMBL" id="LHQM01000033">
    <property type="protein sequence ID" value="KPJ21935.1"/>
    <property type="molecule type" value="Genomic_DNA"/>
</dbReference>
<evidence type="ECO:0000256" key="3">
    <source>
        <dbReference type="ARBA" id="ARBA00010819"/>
    </source>
</evidence>
<protein>
    <recommendedName>
        <fullName evidence="9">Xaa-Pro dipeptidyl-peptidase</fullName>
        <ecNumber evidence="9">3.4.14.11</ecNumber>
    </recommendedName>
    <alternativeName>
        <fullName evidence="9">X-Pro dipeptidyl-peptidase</fullName>
    </alternativeName>
    <alternativeName>
        <fullName evidence="9">X-prolyl-dipeptidyl aminopeptidase</fullName>
        <shortName evidence="9">X-PDAP</shortName>
    </alternativeName>
</protein>
<evidence type="ECO:0000256" key="2">
    <source>
        <dbReference type="ARBA" id="ARBA00003997"/>
    </source>
</evidence>
<accession>A0A0P6SI72</accession>
<dbReference type="GO" id="GO:0008239">
    <property type="term" value="F:dipeptidyl-peptidase activity"/>
    <property type="evidence" value="ECO:0007669"/>
    <property type="project" value="UniProtKB-UniRule"/>
</dbReference>
<dbReference type="InterPro" id="IPR013736">
    <property type="entry name" value="Xaa-Pro_dipept_C"/>
</dbReference>
<evidence type="ECO:0000259" key="10">
    <source>
        <dbReference type="SMART" id="SM00939"/>
    </source>
</evidence>
<evidence type="ECO:0000256" key="9">
    <source>
        <dbReference type="HAMAP-Rule" id="MF_00698"/>
    </source>
</evidence>
<dbReference type="InterPro" id="IPR000383">
    <property type="entry name" value="Xaa-Pro-like_dom"/>
</dbReference>
<dbReference type="NCBIfam" id="NF003783">
    <property type="entry name" value="PRK05371.1-4"/>
    <property type="match status" value="1"/>
</dbReference>
<dbReference type="Gene3D" id="2.60.120.260">
    <property type="entry name" value="Galactose-binding domain-like"/>
    <property type="match status" value="1"/>
</dbReference>
<dbReference type="Proteomes" id="UP000049578">
    <property type="component" value="Unassembled WGS sequence"/>
</dbReference>
<dbReference type="SUPFAM" id="SSF53474">
    <property type="entry name" value="alpha/beta-Hydrolases"/>
    <property type="match status" value="1"/>
</dbReference>
<dbReference type="Pfam" id="PF09168">
    <property type="entry name" value="PepX_N"/>
    <property type="match status" value="1"/>
</dbReference>
<dbReference type="InterPro" id="IPR008979">
    <property type="entry name" value="Galactose-bd-like_sf"/>
</dbReference>
<dbReference type="GO" id="GO:0005737">
    <property type="term" value="C:cytoplasm"/>
    <property type="evidence" value="ECO:0007669"/>
    <property type="project" value="UniProtKB-SubCell"/>
</dbReference>
<evidence type="ECO:0000256" key="6">
    <source>
        <dbReference type="ARBA" id="ARBA00022670"/>
    </source>
</evidence>
<evidence type="ECO:0000256" key="8">
    <source>
        <dbReference type="ARBA" id="ARBA00022825"/>
    </source>
</evidence>
<dbReference type="AlphaFoldDB" id="A0A0P6SI72"/>
<dbReference type="EC" id="3.4.14.11" evidence="9"/>
<feature type="active site" description="Charge relay system" evidence="9">
    <location>
        <position position="497"/>
    </location>
</feature>
<dbReference type="Gene3D" id="1.10.246.70">
    <property type="match status" value="1"/>
</dbReference>
<dbReference type="GO" id="GO:0006508">
    <property type="term" value="P:proteolysis"/>
    <property type="evidence" value="ECO:0007669"/>
    <property type="project" value="UniProtKB-KW"/>
</dbReference>
<evidence type="ECO:0000313" key="12">
    <source>
        <dbReference type="EMBL" id="KPJ21935.1"/>
    </source>
</evidence>
<dbReference type="InterPro" id="IPR050585">
    <property type="entry name" value="Xaa-Pro_dipeptidyl-ppase/CocE"/>
</dbReference>
<evidence type="ECO:0000313" key="13">
    <source>
        <dbReference type="Proteomes" id="UP000049578"/>
    </source>
</evidence>
<evidence type="ECO:0000259" key="11">
    <source>
        <dbReference type="SMART" id="SM00940"/>
    </source>
</evidence>